<keyword evidence="3" id="KW-1185">Reference proteome</keyword>
<dbReference type="RefSeq" id="WP_041069455.1">
    <property type="nucleotide sequence ID" value="NZ_AP012273.1"/>
</dbReference>
<name>A0A7U6JIS3_9GAMM</name>
<evidence type="ECO:0000313" key="3">
    <source>
        <dbReference type="Proteomes" id="UP000031631"/>
    </source>
</evidence>
<dbReference type="Pfam" id="PF03883">
    <property type="entry name" value="H2O2_YaaD"/>
    <property type="match status" value="1"/>
</dbReference>
<dbReference type="EMBL" id="AP012273">
    <property type="protein sequence ID" value="BAO45606.1"/>
    <property type="molecule type" value="Genomic_DNA"/>
</dbReference>
<dbReference type="AlphaFoldDB" id="A0A7U6JIS3"/>
<dbReference type="InterPro" id="IPR005583">
    <property type="entry name" value="YaaA"/>
</dbReference>
<dbReference type="PANTHER" id="PTHR30283:SF4">
    <property type="entry name" value="PEROXIDE STRESS RESISTANCE PROTEIN YAAA"/>
    <property type="match status" value="1"/>
</dbReference>
<gene>
    <name evidence="2" type="ORF">TBH_C2701</name>
</gene>
<protein>
    <recommendedName>
        <fullName evidence="1">UPF0246 protein TBH_C2701</fullName>
    </recommendedName>
</protein>
<sequence length="257" mass="29774">MIVTLSPSKGQDFETPVVLDNATLPAMLDDSLLLIEELRRFNAAQVRQLMDVSENIARLNVDRYQSFSLPFTPDNARPALFAFKGDVYRGIPVEEYDPEDLEFAQQHLRMLSGLYGCLRPLDLIQPYRLEMKTRLKNPRGDNLYQFWGDRLTLCLNQELKKQKEPTLVNLASNEYFKAVKPRLLEGRLLNIAFREEKNGKARVIAVFAKRARGMMTDYIIRNRIEASEALKNFDMEGYAYSEADSDDKQWVFKRPQP</sequence>
<evidence type="ECO:0000313" key="2">
    <source>
        <dbReference type="EMBL" id="BAO45606.1"/>
    </source>
</evidence>
<dbReference type="KEGG" id="tbn:TBH_C2701"/>
<organism evidence="2 3">
    <name type="scientific">Thiolapillus brandeum</name>
    <dbReference type="NCBI Taxonomy" id="1076588"/>
    <lineage>
        <taxon>Bacteria</taxon>
        <taxon>Pseudomonadati</taxon>
        <taxon>Pseudomonadota</taxon>
        <taxon>Gammaproteobacteria</taxon>
        <taxon>Chromatiales</taxon>
        <taxon>Sedimenticolaceae</taxon>
        <taxon>Thiolapillus</taxon>
    </lineage>
</organism>
<dbReference type="PANTHER" id="PTHR30283">
    <property type="entry name" value="PEROXIDE STRESS RESPONSE PROTEIN YAAA"/>
    <property type="match status" value="1"/>
</dbReference>
<accession>A0A7U6JIS3</accession>
<comment type="similarity">
    <text evidence="1">Belongs to the UPF0246 family.</text>
</comment>
<dbReference type="GO" id="GO:0005829">
    <property type="term" value="C:cytosol"/>
    <property type="evidence" value="ECO:0007669"/>
    <property type="project" value="TreeGrafter"/>
</dbReference>
<reference evidence="2 3" key="1">
    <citation type="journal article" date="2014" name="PLoS ONE">
        <title>Physiological and genomic features of a novel sulfur-oxidizing gammaproteobacterium belonging to a previously uncultivated symbiotic lineage isolated from a hydrothermal vent.</title>
        <authorList>
            <person name="Nunoura T."/>
            <person name="Takaki Y."/>
            <person name="Kazama H."/>
            <person name="Kakuta J."/>
            <person name="Shimamura S."/>
            <person name="Makita H."/>
            <person name="Hirai M."/>
            <person name="Miyazaki M."/>
            <person name="Takai K."/>
        </authorList>
    </citation>
    <scope>NUCLEOTIDE SEQUENCE [LARGE SCALE GENOMIC DNA]</scope>
    <source>
        <strain evidence="2 3">Hiromi1</strain>
    </source>
</reference>
<dbReference type="OrthoDB" id="9777133at2"/>
<dbReference type="NCBIfam" id="NF002542">
    <property type="entry name" value="PRK02101.1-3"/>
    <property type="match status" value="1"/>
</dbReference>
<dbReference type="Proteomes" id="UP000031631">
    <property type="component" value="Chromosome"/>
</dbReference>
<proteinExistence type="inferred from homology"/>
<dbReference type="HAMAP" id="MF_00652">
    <property type="entry name" value="UPF0246"/>
    <property type="match status" value="1"/>
</dbReference>
<dbReference type="GO" id="GO:0033194">
    <property type="term" value="P:response to hydroperoxide"/>
    <property type="evidence" value="ECO:0007669"/>
    <property type="project" value="TreeGrafter"/>
</dbReference>
<evidence type="ECO:0000256" key="1">
    <source>
        <dbReference type="HAMAP-Rule" id="MF_00652"/>
    </source>
</evidence>